<reference evidence="2" key="1">
    <citation type="submission" date="2021-12" db="EMBL/GenBank/DDBJ databases">
        <authorList>
            <person name="Zaccaron A."/>
            <person name="Stergiopoulos I."/>
        </authorList>
    </citation>
    <scope>NUCLEOTIDE SEQUENCE</scope>
    <source>
        <strain evidence="2">Race5_Kim</strain>
    </source>
</reference>
<feature type="region of interest" description="Disordered" evidence="1">
    <location>
        <begin position="409"/>
        <end position="429"/>
    </location>
</feature>
<accession>A0A9Q8LFN9</accession>
<dbReference type="KEGG" id="ffu:CLAFUR5_05305"/>
<evidence type="ECO:0000313" key="3">
    <source>
        <dbReference type="Proteomes" id="UP000756132"/>
    </source>
</evidence>
<gene>
    <name evidence="2" type="ORF">CLAFUR5_05305</name>
</gene>
<reference evidence="2" key="2">
    <citation type="journal article" date="2022" name="Microb. Genom.">
        <title>A chromosome-scale genome assembly of the tomato pathogen Cladosporium fulvum reveals a compartmentalized genome architecture and the presence of a dispensable chromosome.</title>
        <authorList>
            <person name="Zaccaron A.Z."/>
            <person name="Chen L.H."/>
            <person name="Samaras A."/>
            <person name="Stergiopoulos I."/>
        </authorList>
    </citation>
    <scope>NUCLEOTIDE SEQUENCE</scope>
    <source>
        <strain evidence="2">Race5_Kim</strain>
    </source>
</reference>
<feature type="region of interest" description="Disordered" evidence="1">
    <location>
        <begin position="128"/>
        <end position="169"/>
    </location>
</feature>
<organism evidence="2 3">
    <name type="scientific">Passalora fulva</name>
    <name type="common">Tomato leaf mold</name>
    <name type="synonym">Cladosporium fulvum</name>
    <dbReference type="NCBI Taxonomy" id="5499"/>
    <lineage>
        <taxon>Eukaryota</taxon>
        <taxon>Fungi</taxon>
        <taxon>Dikarya</taxon>
        <taxon>Ascomycota</taxon>
        <taxon>Pezizomycotina</taxon>
        <taxon>Dothideomycetes</taxon>
        <taxon>Dothideomycetidae</taxon>
        <taxon>Mycosphaerellales</taxon>
        <taxon>Mycosphaerellaceae</taxon>
        <taxon>Fulvia</taxon>
    </lineage>
</organism>
<feature type="compositionally biased region" description="Acidic residues" evidence="1">
    <location>
        <begin position="152"/>
        <end position="162"/>
    </location>
</feature>
<evidence type="ECO:0000313" key="2">
    <source>
        <dbReference type="EMBL" id="UJO16731.1"/>
    </source>
</evidence>
<dbReference type="Proteomes" id="UP000756132">
    <property type="component" value="Chromosome 4"/>
</dbReference>
<keyword evidence="3" id="KW-1185">Reference proteome</keyword>
<dbReference type="RefSeq" id="XP_047761097.1">
    <property type="nucleotide sequence ID" value="XM_047904453.1"/>
</dbReference>
<evidence type="ECO:0000256" key="1">
    <source>
        <dbReference type="SAM" id="MobiDB-lite"/>
    </source>
</evidence>
<dbReference type="EMBL" id="CP090166">
    <property type="protein sequence ID" value="UJO16731.1"/>
    <property type="molecule type" value="Genomic_DNA"/>
</dbReference>
<protein>
    <submittedName>
        <fullName evidence="2">Uncharacterized protein</fullName>
    </submittedName>
</protein>
<name>A0A9Q8LFN9_PASFU</name>
<dbReference type="GeneID" id="71985183"/>
<proteinExistence type="predicted"/>
<feature type="region of interest" description="Disordered" evidence="1">
    <location>
        <begin position="175"/>
        <end position="194"/>
    </location>
</feature>
<sequence length="429" mass="46998">MSNGGTRKWTVKQRTTIYRLRTAYVLTREEIFDILGRVHGDEFQADGRMYNPRQIQDEFNQRWAGGRSKQWDSIDSRTPSAEQQQLVGQVDQEIVAAAALDSGMNYLTKTVNQPITLGAPAQAYVSIGRPQTAANPSAASRSKRKRRADTPEAVDEQEDNGPENDMNMPIAKEDEDADANTSTAPAPRPEDQEPEVPAIAVQAPPAPAAAARPAPTPIAAPLEMIHGKLIEERSGGTYNVQRSPRAFVDQTSPLYKYGGIVRRVRNGTASMNTMDVMVCDADECDFCGTYDPNAGKDRHTLDKEAQAAEHNDEIPGPDESPWLGLPWVHAVRDLRNSSPGGPGVKGRIFTPTVAPTGLCGGHRLEAVVVFDDRFNLVRDGGGCIGRRRALTCGNDCQLCIPKEYRLRDAARESDRQAGGPVRRLVKEDE</sequence>
<dbReference type="AlphaFoldDB" id="A0A9Q8LFN9"/>
<dbReference type="OrthoDB" id="10676450at2759"/>